<dbReference type="VEuPathDB" id="FungiDB:VP01_131g5"/>
<feature type="compositionally biased region" description="Basic and acidic residues" evidence="1">
    <location>
        <begin position="594"/>
        <end position="610"/>
    </location>
</feature>
<dbReference type="Gene3D" id="1.10.10.60">
    <property type="entry name" value="Homeodomain-like"/>
    <property type="match status" value="1"/>
</dbReference>
<evidence type="ECO:0000259" key="2">
    <source>
        <dbReference type="PROSITE" id="PS51293"/>
    </source>
</evidence>
<dbReference type="AlphaFoldDB" id="A0A0L6VMX3"/>
<organism evidence="3 4">
    <name type="scientific">Puccinia sorghi</name>
    <dbReference type="NCBI Taxonomy" id="27349"/>
    <lineage>
        <taxon>Eukaryota</taxon>
        <taxon>Fungi</taxon>
        <taxon>Dikarya</taxon>
        <taxon>Basidiomycota</taxon>
        <taxon>Pucciniomycotina</taxon>
        <taxon>Pucciniomycetes</taxon>
        <taxon>Pucciniales</taxon>
        <taxon>Pucciniaceae</taxon>
        <taxon>Puccinia</taxon>
    </lineage>
</organism>
<feature type="region of interest" description="Disordered" evidence="1">
    <location>
        <begin position="523"/>
        <end position="1044"/>
    </location>
</feature>
<feature type="compositionally biased region" description="Polar residues" evidence="1">
    <location>
        <begin position="438"/>
        <end position="447"/>
    </location>
</feature>
<dbReference type="InterPro" id="IPR017884">
    <property type="entry name" value="SANT_dom"/>
</dbReference>
<feature type="compositionally biased region" description="Polar residues" evidence="1">
    <location>
        <begin position="523"/>
        <end position="548"/>
    </location>
</feature>
<feature type="compositionally biased region" description="Low complexity" evidence="1">
    <location>
        <begin position="916"/>
        <end position="939"/>
    </location>
</feature>
<feature type="compositionally biased region" description="Polar residues" evidence="1">
    <location>
        <begin position="347"/>
        <end position="393"/>
    </location>
</feature>
<dbReference type="PANTHER" id="PTHR13992:SF39">
    <property type="entry name" value="SMRTER, ISOFORM G"/>
    <property type="match status" value="1"/>
</dbReference>
<feature type="compositionally biased region" description="Low complexity" evidence="1">
    <location>
        <begin position="632"/>
        <end position="647"/>
    </location>
</feature>
<reference evidence="3 4" key="1">
    <citation type="submission" date="2015-08" db="EMBL/GenBank/DDBJ databases">
        <title>Next Generation Sequencing and Analysis of the Genome of Puccinia sorghi L Schw, the Causal Agent of Maize Common Rust.</title>
        <authorList>
            <person name="Rochi L."/>
            <person name="Burguener G."/>
            <person name="Darino M."/>
            <person name="Turjanski A."/>
            <person name="Kreff E."/>
            <person name="Dieguez M.J."/>
            <person name="Sacco F."/>
        </authorList>
    </citation>
    <scope>NUCLEOTIDE SEQUENCE [LARGE SCALE GENOMIC DNA]</scope>
    <source>
        <strain evidence="3 4">RO10H11247</strain>
    </source>
</reference>
<dbReference type="GO" id="GO:0034967">
    <property type="term" value="C:Set3 complex"/>
    <property type="evidence" value="ECO:0007669"/>
    <property type="project" value="TreeGrafter"/>
</dbReference>
<name>A0A0L6VMX3_9BASI</name>
<dbReference type="EMBL" id="LAVV01003555">
    <property type="protein sequence ID" value="KNZ62049.1"/>
    <property type="molecule type" value="Genomic_DNA"/>
</dbReference>
<dbReference type="Proteomes" id="UP000037035">
    <property type="component" value="Unassembled WGS sequence"/>
</dbReference>
<evidence type="ECO:0000256" key="1">
    <source>
        <dbReference type="SAM" id="MobiDB-lite"/>
    </source>
</evidence>
<feature type="compositionally biased region" description="Polar residues" evidence="1">
    <location>
        <begin position="805"/>
        <end position="829"/>
    </location>
</feature>
<feature type="compositionally biased region" description="Low complexity" evidence="1">
    <location>
        <begin position="979"/>
        <end position="999"/>
    </location>
</feature>
<evidence type="ECO:0000313" key="3">
    <source>
        <dbReference type="EMBL" id="KNZ62049.1"/>
    </source>
</evidence>
<evidence type="ECO:0000313" key="4">
    <source>
        <dbReference type="Proteomes" id="UP000037035"/>
    </source>
</evidence>
<dbReference type="InterPro" id="IPR009057">
    <property type="entry name" value="Homeodomain-like_sf"/>
</dbReference>
<proteinExistence type="predicted"/>
<dbReference type="PROSITE" id="PS51293">
    <property type="entry name" value="SANT"/>
    <property type="match status" value="1"/>
</dbReference>
<feature type="compositionally biased region" description="Basic and acidic residues" evidence="1">
    <location>
        <begin position="735"/>
        <end position="747"/>
    </location>
</feature>
<gene>
    <name evidence="3" type="ORF">VP01_131g5</name>
</gene>
<feature type="compositionally biased region" description="Polar residues" evidence="1">
    <location>
        <begin position="312"/>
        <end position="340"/>
    </location>
</feature>
<sequence>MDRLRLRLSRKKRPTLSTPVTTTALDLSLGVPSIADSSGITQASTAGITSSLTAGGRTTRRTANFSTFGIGDAVTDAQFDFVLAQLGTADQKDPNIRAMKTTANIPDMALLPKDRLVSISDDENDTLVKDPIAFYQLTPPETELPPPSALDPPTWSAQEQEAFERSYAAQPKQFGWIASQVRTKNRAECVIHYYRTKRDNKYRNLHLPSQTILEGTKPRELRGKRSRRATCKTPTTDNNSLKSRTTKPTSDPPPTDNEPDDESTEFSTYQSESTPKIATAPDSSLNNHSCSNNPDELHQARLDADIRRMSFDNRSTQTHQANETASPITTTNRFHSSTQRDLPAPSPQSIIDPSDKTSSISRTELNELSTRSTESDTPIVMLTNQPLSHQSKSLDPHPAPSITVPPPKFDPHQSTHTISHPPSKTQPRAYKKRKVQPIDTSSTTAAVSSRPVPSIEPAHVAEPSKIPSPSAIRQGPRSYDTLNPVHPPNHRNPTSAQTIVPLGSRQTRGLELFVKQHICSSENSSAPKAASSSMQADKPAQSLSTQPKQPEPPVIRSSMQIKNLLNDDPVEPSVSMSNMDASAWFGNGPEDPTPEGKAREPEPDTKEKPLLKLPPVDRALLPPPGDHYHPTSHLPRPLSQPLSQPSFQPLPRPLSRPPSRPSSHPHLINSNLPPLPFHRHHQDPSESGAPPPPDYPTRHADGMMIDERFADPPSSPGSPSGGGFKMVKDPSSSHGHPEPHPSIHDKPMSGGRSSLSYQVKYERGFPGQDRAQEYYPSPGHHPHMTSHLQAHGPPSQSSPRPHPHYSTSQLPSQVSHGATSPRSTHSHLPSQFGYPAQPSSSSSSSSQQRHHPRASPSSTRASLSGPFAGQSPRFPRLPPIPTSTPSSNRVIPSSEPVHLAAVNPWPPSHHLPSHTHIPFPIEPPSSSSWSQHHPPSSSLHHLHHHHLIPPHSSYPSSSPSSSSSTSAKPHELHQPPHPYHSSSSTSHQHHQQQQQQHLLLPPPPPNHHQHRLPNHLTSARASSEHDLPSHATPRSASDSALWDN</sequence>
<accession>A0A0L6VMX3</accession>
<dbReference type="SUPFAM" id="SSF46689">
    <property type="entry name" value="Homeodomain-like"/>
    <property type="match status" value="1"/>
</dbReference>
<dbReference type="InterPro" id="IPR051571">
    <property type="entry name" value="N-CoR_corepressor"/>
</dbReference>
<comment type="caution">
    <text evidence="3">The sequence shown here is derived from an EMBL/GenBank/DDBJ whole genome shotgun (WGS) entry which is preliminary data.</text>
</comment>
<feature type="region of interest" description="Disordered" evidence="1">
    <location>
        <begin position="312"/>
        <end position="497"/>
    </location>
</feature>
<feature type="compositionally biased region" description="Pro residues" evidence="1">
    <location>
        <begin position="648"/>
        <end position="660"/>
    </location>
</feature>
<feature type="compositionally biased region" description="Basic and acidic residues" evidence="1">
    <location>
        <begin position="696"/>
        <end position="710"/>
    </location>
</feature>
<dbReference type="GO" id="GO:0006357">
    <property type="term" value="P:regulation of transcription by RNA polymerase II"/>
    <property type="evidence" value="ECO:0007669"/>
    <property type="project" value="TreeGrafter"/>
</dbReference>
<dbReference type="OrthoDB" id="10258692at2759"/>
<feature type="compositionally biased region" description="Pro residues" evidence="1">
    <location>
        <begin position="397"/>
        <end position="408"/>
    </location>
</feature>
<dbReference type="STRING" id="27349.A0A0L6VMX3"/>
<dbReference type="InterPro" id="IPR001005">
    <property type="entry name" value="SANT/Myb"/>
</dbReference>
<feature type="compositionally biased region" description="Polar residues" evidence="1">
    <location>
        <begin position="412"/>
        <end position="426"/>
    </location>
</feature>
<feature type="region of interest" description="Disordered" evidence="1">
    <location>
        <begin position="205"/>
        <end position="296"/>
    </location>
</feature>
<keyword evidence="4" id="KW-1185">Reference proteome</keyword>
<feature type="compositionally biased region" description="Low complexity" evidence="1">
    <location>
        <begin position="835"/>
        <end position="847"/>
    </location>
</feature>
<dbReference type="PANTHER" id="PTHR13992">
    <property type="entry name" value="NUCLEAR RECEPTOR CO-REPRESSOR RELATED NCOR"/>
    <property type="match status" value="1"/>
</dbReference>
<feature type="domain" description="SANT" evidence="2">
    <location>
        <begin position="150"/>
        <end position="201"/>
    </location>
</feature>
<feature type="compositionally biased region" description="Low complexity" evidence="1">
    <location>
        <begin position="949"/>
        <end position="967"/>
    </location>
</feature>
<protein>
    <recommendedName>
        <fullName evidence="2">SANT domain-containing protein</fullName>
    </recommendedName>
</protein>
<feature type="compositionally biased region" description="Polar residues" evidence="1">
    <location>
        <begin position="266"/>
        <end position="294"/>
    </location>
</feature>
<dbReference type="SMART" id="SM00717">
    <property type="entry name" value="SANT"/>
    <property type="match status" value="1"/>
</dbReference>
<feature type="compositionally biased region" description="Polar residues" evidence="1">
    <location>
        <begin position="232"/>
        <end position="241"/>
    </location>
</feature>